<protein>
    <submittedName>
        <fullName evidence="1">Uncharacterized protein</fullName>
    </submittedName>
</protein>
<sequence length="374" mass="39679">MAAAIGKLTIIIGAGIAGTALVKEGRLSDLTGFFSGALKLVTKHLHVDKDKPSSTVKPQNDSILAQVNILRKELERLSSSRSVTIVTGTTSGSGAFKVKTIIVIGVVGYGYIWWKGWKLSDMMFVTRRGLTDACSAVGKQLDHISSSISTAKRHLSSRIDRVDCNLNESLELTAATKDEVSKLHGRLTGFHDEFESVHQAVQTLETKLGRIEGNQDFTARGVYHLCQFVQGLEKSRNSDSIKILPSNPVPALELPEAMHVARTGSLPSPTPEPSSPSISKESPKVLQPSRTVSVSGIKGIQDISKTMKTGNARPAPEQGSTSEAPNSGSSSSSGRRGSILTSEAPNSGSSSSSGRRGSLLSGIIYLARTRSAAS</sequence>
<evidence type="ECO:0000313" key="2">
    <source>
        <dbReference type="Proteomes" id="UP000827976"/>
    </source>
</evidence>
<keyword evidence="2" id="KW-1185">Reference proteome</keyword>
<gene>
    <name evidence="1" type="ORF">IHE45_14G098400</name>
</gene>
<evidence type="ECO:0000313" key="1">
    <source>
        <dbReference type="EMBL" id="KAH7664091.1"/>
    </source>
</evidence>
<dbReference type="EMBL" id="CM037024">
    <property type="protein sequence ID" value="KAH7664091.1"/>
    <property type="molecule type" value="Genomic_DNA"/>
</dbReference>
<proteinExistence type="predicted"/>
<reference evidence="2" key="1">
    <citation type="journal article" date="2022" name="Nat. Commun.">
        <title>Chromosome evolution and the genetic basis of agronomically important traits in greater yam.</title>
        <authorList>
            <person name="Bredeson J.V."/>
            <person name="Lyons J.B."/>
            <person name="Oniyinde I.O."/>
            <person name="Okereke N.R."/>
            <person name="Kolade O."/>
            <person name="Nnabue I."/>
            <person name="Nwadili C.O."/>
            <person name="Hribova E."/>
            <person name="Parker M."/>
            <person name="Nwogha J."/>
            <person name="Shu S."/>
            <person name="Carlson J."/>
            <person name="Kariba R."/>
            <person name="Muthemba S."/>
            <person name="Knop K."/>
            <person name="Barton G.J."/>
            <person name="Sherwood A.V."/>
            <person name="Lopez-Montes A."/>
            <person name="Asiedu R."/>
            <person name="Jamnadass R."/>
            <person name="Muchugi A."/>
            <person name="Goodstein D."/>
            <person name="Egesi C.N."/>
            <person name="Featherston J."/>
            <person name="Asfaw A."/>
            <person name="Simpson G.G."/>
            <person name="Dolezel J."/>
            <person name="Hendre P.S."/>
            <person name="Van Deynze A."/>
            <person name="Kumar P.L."/>
            <person name="Obidiegwu J.E."/>
            <person name="Bhattacharjee R."/>
            <person name="Rokhsar D.S."/>
        </authorList>
    </citation>
    <scope>NUCLEOTIDE SEQUENCE [LARGE SCALE GENOMIC DNA]</scope>
    <source>
        <strain evidence="2">cv. TDa95/00328</strain>
    </source>
</reference>
<name>A0ACB7UTX3_DIOAL</name>
<organism evidence="1 2">
    <name type="scientific">Dioscorea alata</name>
    <name type="common">Purple yam</name>
    <dbReference type="NCBI Taxonomy" id="55571"/>
    <lineage>
        <taxon>Eukaryota</taxon>
        <taxon>Viridiplantae</taxon>
        <taxon>Streptophyta</taxon>
        <taxon>Embryophyta</taxon>
        <taxon>Tracheophyta</taxon>
        <taxon>Spermatophyta</taxon>
        <taxon>Magnoliopsida</taxon>
        <taxon>Liliopsida</taxon>
        <taxon>Dioscoreales</taxon>
        <taxon>Dioscoreaceae</taxon>
        <taxon>Dioscorea</taxon>
    </lineage>
</organism>
<comment type="caution">
    <text evidence="1">The sequence shown here is derived from an EMBL/GenBank/DDBJ whole genome shotgun (WGS) entry which is preliminary data.</text>
</comment>
<dbReference type="Proteomes" id="UP000827976">
    <property type="component" value="Chromosome 14"/>
</dbReference>
<accession>A0ACB7UTX3</accession>